<dbReference type="AlphaFoldDB" id="A0A8S0PBV6"/>
<gene>
    <name evidence="1" type="ORF">OLEA9_A099815</name>
</gene>
<dbReference type="Proteomes" id="UP000594638">
    <property type="component" value="Unassembled WGS sequence"/>
</dbReference>
<evidence type="ECO:0000313" key="2">
    <source>
        <dbReference type="Proteomes" id="UP000594638"/>
    </source>
</evidence>
<keyword evidence="2" id="KW-1185">Reference proteome</keyword>
<accession>A0A8S0PBV6</accession>
<proteinExistence type="predicted"/>
<dbReference type="Gramene" id="OE9A099815T1">
    <property type="protein sequence ID" value="OE9A099815C1"/>
    <property type="gene ID" value="OE9A099815"/>
</dbReference>
<dbReference type="EMBL" id="CACTIH010000040">
    <property type="protein sequence ID" value="CAA2938972.1"/>
    <property type="molecule type" value="Genomic_DNA"/>
</dbReference>
<protein>
    <submittedName>
        <fullName evidence="1">Uncharacterized protein</fullName>
    </submittedName>
</protein>
<evidence type="ECO:0000313" key="1">
    <source>
        <dbReference type="EMBL" id="CAA2938972.1"/>
    </source>
</evidence>
<sequence>MQGYPEYGYKQESYVIVEEEKIVKENCGYDNSSTMQMMRPNECIPTHPHNHHAPPYRGSHYEGMKHGKEGYWPNDGEQHHHHDSWNMDKPGYGYKRHDGDYKYENSDNVHRLNMGGGHHHAPPTPPPMPPVVLNGLVKHYSDACEGVHRPQYYVDEKDVYYLNSKRIDD</sequence>
<name>A0A8S0PBV6_OLEEU</name>
<comment type="caution">
    <text evidence="1">The sequence shown here is derived from an EMBL/GenBank/DDBJ whole genome shotgun (WGS) entry which is preliminary data.</text>
</comment>
<reference evidence="1 2" key="1">
    <citation type="submission" date="2019-12" db="EMBL/GenBank/DDBJ databases">
        <authorList>
            <person name="Alioto T."/>
            <person name="Alioto T."/>
            <person name="Gomez Garrido J."/>
        </authorList>
    </citation>
    <scope>NUCLEOTIDE SEQUENCE [LARGE SCALE GENOMIC DNA]</scope>
</reference>
<organism evidence="1 2">
    <name type="scientific">Olea europaea subsp. europaea</name>
    <dbReference type="NCBI Taxonomy" id="158383"/>
    <lineage>
        <taxon>Eukaryota</taxon>
        <taxon>Viridiplantae</taxon>
        <taxon>Streptophyta</taxon>
        <taxon>Embryophyta</taxon>
        <taxon>Tracheophyta</taxon>
        <taxon>Spermatophyta</taxon>
        <taxon>Magnoliopsida</taxon>
        <taxon>eudicotyledons</taxon>
        <taxon>Gunneridae</taxon>
        <taxon>Pentapetalae</taxon>
        <taxon>asterids</taxon>
        <taxon>lamiids</taxon>
        <taxon>Lamiales</taxon>
        <taxon>Oleaceae</taxon>
        <taxon>Oleeae</taxon>
        <taxon>Olea</taxon>
    </lineage>
</organism>